<gene>
    <name evidence="2" type="ORF">D6T64_12125</name>
</gene>
<accession>A0A3A5MPY0</accession>
<dbReference type="GO" id="GO:0004519">
    <property type="term" value="F:endonuclease activity"/>
    <property type="evidence" value="ECO:0007669"/>
    <property type="project" value="InterPro"/>
</dbReference>
<dbReference type="Proteomes" id="UP000272015">
    <property type="component" value="Unassembled WGS sequence"/>
</dbReference>
<protein>
    <recommendedName>
        <fullName evidence="1">HNH nuclease domain-containing protein</fullName>
    </recommendedName>
</protein>
<dbReference type="InterPro" id="IPR044930">
    <property type="entry name" value="Homing_endonuclease_His-Me"/>
</dbReference>
<dbReference type="Pfam" id="PF13392">
    <property type="entry name" value="HNH_3"/>
    <property type="match status" value="1"/>
</dbReference>
<feature type="domain" description="HNH nuclease" evidence="1">
    <location>
        <begin position="64"/>
        <end position="108"/>
    </location>
</feature>
<dbReference type="OrthoDB" id="3732358at2"/>
<evidence type="ECO:0000259" key="1">
    <source>
        <dbReference type="Pfam" id="PF13392"/>
    </source>
</evidence>
<dbReference type="InterPro" id="IPR003615">
    <property type="entry name" value="HNH_nuc"/>
</dbReference>
<dbReference type="RefSeq" id="WP_119974934.1">
    <property type="nucleotide sequence ID" value="NZ_JBHSQA010000012.1"/>
</dbReference>
<dbReference type="Gene3D" id="3.90.75.10">
    <property type="entry name" value="Homing Intron 3 (I-ppo) Encoded Endonuclease, Chain A"/>
    <property type="match status" value="1"/>
</dbReference>
<reference evidence="2 3" key="1">
    <citation type="submission" date="2018-09" db="EMBL/GenBank/DDBJ databases">
        <title>Novel species of Cryobacterium.</title>
        <authorList>
            <person name="Liu Q."/>
            <person name="Xin Y.-H."/>
        </authorList>
    </citation>
    <scope>NUCLEOTIDE SEQUENCE [LARGE SCALE GENOMIC DNA]</scope>
    <source>
        <strain evidence="2 3">Hh39</strain>
    </source>
</reference>
<sequence length="182" mass="20096">MNNPGNDEKSTAIHFTPAGAEKMMARLILRSVDEGECRVWIGGRANNGYGVTGGGLTGKRVRLYTHRAAFAAANGGYLPSGVVVRHTCDNRPCVKPDHLVSGTTADNNTDTLERWTSPVAWGSWTGQRGTAHRSSKLNEDKVREIRRRYANGETQTELAREFGISTPNAWYVVNRKTWAHVE</sequence>
<comment type="caution">
    <text evidence="2">The sequence shown here is derived from an EMBL/GenBank/DDBJ whole genome shotgun (WGS) entry which is preliminary data.</text>
</comment>
<organism evidence="2 3">
    <name type="scientific">Cryobacterium melibiosiphilum</name>
    <dbReference type="NCBI Taxonomy" id="995039"/>
    <lineage>
        <taxon>Bacteria</taxon>
        <taxon>Bacillati</taxon>
        <taxon>Actinomycetota</taxon>
        <taxon>Actinomycetes</taxon>
        <taxon>Micrococcales</taxon>
        <taxon>Microbacteriaceae</taxon>
        <taxon>Cryobacterium</taxon>
    </lineage>
</organism>
<proteinExistence type="predicted"/>
<evidence type="ECO:0000313" key="2">
    <source>
        <dbReference type="EMBL" id="RJT88126.1"/>
    </source>
</evidence>
<keyword evidence="3" id="KW-1185">Reference proteome</keyword>
<dbReference type="SUPFAM" id="SSF54060">
    <property type="entry name" value="His-Me finger endonucleases"/>
    <property type="match status" value="1"/>
</dbReference>
<dbReference type="InterPro" id="IPR044925">
    <property type="entry name" value="His-Me_finger_sf"/>
</dbReference>
<evidence type="ECO:0000313" key="3">
    <source>
        <dbReference type="Proteomes" id="UP000272015"/>
    </source>
</evidence>
<dbReference type="EMBL" id="QZVS01000085">
    <property type="protein sequence ID" value="RJT88126.1"/>
    <property type="molecule type" value="Genomic_DNA"/>
</dbReference>
<dbReference type="AlphaFoldDB" id="A0A3A5MPY0"/>
<dbReference type="CDD" id="cd00569">
    <property type="entry name" value="HTH_Hin_like"/>
    <property type="match status" value="1"/>
</dbReference>
<name>A0A3A5MPY0_9MICO</name>